<protein>
    <recommendedName>
        <fullName evidence="3">Niemann-Pick C1 N-terminal domain-containing protein</fullName>
    </recommendedName>
</protein>
<evidence type="ECO:0000313" key="4">
    <source>
        <dbReference type="EMBL" id="CAD8085039.1"/>
    </source>
</evidence>
<sequence length="291" mass="33211">MNIQIFLILLYYCNSRCAFTVDDKDKPIETDKDPEIIGILEACPFYSNQPVCCTKSQDRSMVKDFKSLDATFGNDGGGCDICGSNMKRFWCHYTCSPNQSDFMKITGRQNMTDPLNSSKIIEVQMVTLEVHPQIACEVYSSCKRTSFATQVSAMSSPGGFFTFQGEQAVGEGGQYINVEFQESNSLFFENIWTCDRNYSYTTEDESGIHYWDDFGYELHGECGCNTCESSCQPDKILYQPPGVFYGFESTYILFAWGWAILLSLAITLIRKCQRKRYELRDLEEQKQILFG</sequence>
<feature type="domain" description="Niemann-Pick C1 N-terminal" evidence="3">
    <location>
        <begin position="38"/>
        <end position="236"/>
    </location>
</feature>
<dbReference type="GO" id="GO:0015918">
    <property type="term" value="P:sterol transport"/>
    <property type="evidence" value="ECO:0007669"/>
    <property type="project" value="TreeGrafter"/>
</dbReference>
<evidence type="ECO:0000259" key="3">
    <source>
        <dbReference type="Pfam" id="PF16414"/>
    </source>
</evidence>
<dbReference type="OrthoDB" id="6510177at2759"/>
<dbReference type="EMBL" id="CAJJDN010000047">
    <property type="protein sequence ID" value="CAD8085039.1"/>
    <property type="molecule type" value="Genomic_DNA"/>
</dbReference>
<dbReference type="AlphaFoldDB" id="A0A8S1N0F0"/>
<dbReference type="GO" id="GO:0016020">
    <property type="term" value="C:membrane"/>
    <property type="evidence" value="ECO:0007669"/>
    <property type="project" value="TreeGrafter"/>
</dbReference>
<keyword evidence="2" id="KW-0732">Signal</keyword>
<dbReference type="PANTHER" id="PTHR45727:SF2">
    <property type="entry name" value="NPC INTRACELLULAR CHOLESTEROL TRANSPORTER 1"/>
    <property type="match status" value="1"/>
</dbReference>
<dbReference type="PANTHER" id="PTHR45727">
    <property type="entry name" value="NPC INTRACELLULAR CHOLESTEROL TRANSPORTER 1"/>
    <property type="match status" value="1"/>
</dbReference>
<feature type="signal peptide" evidence="2">
    <location>
        <begin position="1"/>
        <end position="18"/>
    </location>
</feature>
<comment type="caution">
    <text evidence="4">The sequence shown here is derived from an EMBL/GenBank/DDBJ whole genome shotgun (WGS) entry which is preliminary data.</text>
</comment>
<proteinExistence type="predicted"/>
<keyword evidence="5" id="KW-1185">Reference proteome</keyword>
<evidence type="ECO:0000313" key="5">
    <source>
        <dbReference type="Proteomes" id="UP000692954"/>
    </source>
</evidence>
<dbReference type="Pfam" id="PF16414">
    <property type="entry name" value="NPC1_N"/>
    <property type="match status" value="1"/>
</dbReference>
<evidence type="ECO:0000256" key="2">
    <source>
        <dbReference type="SAM" id="SignalP"/>
    </source>
</evidence>
<keyword evidence="1" id="KW-0812">Transmembrane</keyword>
<dbReference type="GO" id="GO:0032934">
    <property type="term" value="F:sterol binding"/>
    <property type="evidence" value="ECO:0007669"/>
    <property type="project" value="TreeGrafter"/>
</dbReference>
<evidence type="ECO:0000256" key="1">
    <source>
        <dbReference type="SAM" id="Phobius"/>
    </source>
</evidence>
<keyword evidence="1" id="KW-1133">Transmembrane helix</keyword>
<feature type="chain" id="PRO_5035847021" description="Niemann-Pick C1 N-terminal domain-containing protein" evidence="2">
    <location>
        <begin position="19"/>
        <end position="291"/>
    </location>
</feature>
<reference evidence="4" key="1">
    <citation type="submission" date="2021-01" db="EMBL/GenBank/DDBJ databases">
        <authorList>
            <consortium name="Genoscope - CEA"/>
            <person name="William W."/>
        </authorList>
    </citation>
    <scope>NUCLEOTIDE SEQUENCE</scope>
</reference>
<feature type="transmembrane region" description="Helical" evidence="1">
    <location>
        <begin position="251"/>
        <end position="269"/>
    </location>
</feature>
<organism evidence="4 5">
    <name type="scientific">Paramecium sonneborni</name>
    <dbReference type="NCBI Taxonomy" id="65129"/>
    <lineage>
        <taxon>Eukaryota</taxon>
        <taxon>Sar</taxon>
        <taxon>Alveolata</taxon>
        <taxon>Ciliophora</taxon>
        <taxon>Intramacronucleata</taxon>
        <taxon>Oligohymenophorea</taxon>
        <taxon>Peniculida</taxon>
        <taxon>Parameciidae</taxon>
        <taxon>Paramecium</taxon>
    </lineage>
</organism>
<keyword evidence="1" id="KW-0472">Membrane</keyword>
<name>A0A8S1N0F0_9CILI</name>
<gene>
    <name evidence="4" type="ORF">PSON_ATCC_30995.1.T0470308</name>
</gene>
<dbReference type="Proteomes" id="UP000692954">
    <property type="component" value="Unassembled WGS sequence"/>
</dbReference>
<dbReference type="InterPro" id="IPR032190">
    <property type="entry name" value="NPC1_N"/>
</dbReference>
<accession>A0A8S1N0F0</accession>